<dbReference type="PANTHER" id="PTHR34575:SF1">
    <property type="entry name" value="PROTEIN PAM68, CHLOROPLASTIC"/>
    <property type="match status" value="1"/>
</dbReference>
<dbReference type="KEGG" id="bpg:Bathy03g01290"/>
<sequence length="267" mass="30196">MFSSSLTRISLATEPRRTNVLLFSSFSRRKRQIVDVTVDAAKGRNAGMKGRNPSSLQPVQKRVENSEDETTSTSFERRKESSKREKRLPNVKYSERTGKPISYSGGQVSKQSLKRIKEATETTAREKNEENARKAEERKKFQNAQKKAVPQIVTDRMLSRVVRFSGIPMVLGFTTGPTYYYFAKINTQEWLEPWMFFAASTATFGLAFVGITYGVLSASWDPSREGSALGVDEFKMNIPILFQTILGKSDREYTASEFDVDGEGDYD</sequence>
<dbReference type="RefSeq" id="XP_007513904.1">
    <property type="nucleotide sequence ID" value="XM_007513842.1"/>
</dbReference>
<dbReference type="GeneID" id="19016667"/>
<evidence type="ECO:0000313" key="4">
    <source>
        <dbReference type="Proteomes" id="UP000198341"/>
    </source>
</evidence>
<feature type="transmembrane region" description="Helical" evidence="2">
    <location>
        <begin position="194"/>
        <end position="216"/>
    </location>
</feature>
<dbReference type="eggNOG" id="ENOG502RXKE">
    <property type="taxonomic scope" value="Eukaryota"/>
</dbReference>
<keyword evidence="2" id="KW-0812">Transmembrane</keyword>
<dbReference type="AlphaFoldDB" id="K8EBS6"/>
<organism evidence="3 4">
    <name type="scientific">Bathycoccus prasinos</name>
    <dbReference type="NCBI Taxonomy" id="41875"/>
    <lineage>
        <taxon>Eukaryota</taxon>
        <taxon>Viridiplantae</taxon>
        <taxon>Chlorophyta</taxon>
        <taxon>Mamiellophyceae</taxon>
        <taxon>Mamiellales</taxon>
        <taxon>Bathycoccaceae</taxon>
        <taxon>Bathycoccus</taxon>
    </lineage>
</organism>
<keyword evidence="2" id="KW-1133">Transmembrane helix</keyword>
<dbReference type="EMBL" id="FO082276">
    <property type="protein sequence ID" value="CCO15341.1"/>
    <property type="molecule type" value="Genomic_DNA"/>
</dbReference>
<keyword evidence="4" id="KW-1185">Reference proteome</keyword>
<feature type="transmembrane region" description="Helical" evidence="2">
    <location>
        <begin position="161"/>
        <end position="182"/>
    </location>
</feature>
<dbReference type="Pfam" id="PF11947">
    <property type="entry name" value="DUF3464"/>
    <property type="match status" value="1"/>
</dbReference>
<gene>
    <name evidence="3" type="ORF">Bathy03g01290</name>
</gene>
<evidence type="ECO:0000313" key="3">
    <source>
        <dbReference type="EMBL" id="CCO15341.1"/>
    </source>
</evidence>
<dbReference type="STRING" id="41875.K8EBS6"/>
<name>K8EBS6_9CHLO</name>
<dbReference type="OrthoDB" id="5862at2759"/>
<feature type="compositionally biased region" description="Basic and acidic residues" evidence="1">
    <location>
        <begin position="115"/>
        <end position="140"/>
    </location>
</feature>
<accession>K8EBS6</accession>
<evidence type="ECO:0000256" key="2">
    <source>
        <dbReference type="SAM" id="Phobius"/>
    </source>
</evidence>
<protein>
    <submittedName>
        <fullName evidence="3">Uncharacterized protein</fullName>
    </submittedName>
</protein>
<dbReference type="InterPro" id="IPR021855">
    <property type="entry name" value="PAM68-like"/>
</dbReference>
<keyword evidence="2" id="KW-0472">Membrane</keyword>
<dbReference type="PANTHER" id="PTHR34575">
    <property type="entry name" value="PROTEIN PAM68, CHLOROPLASTIC"/>
    <property type="match status" value="1"/>
</dbReference>
<feature type="region of interest" description="Disordered" evidence="1">
    <location>
        <begin position="44"/>
        <end position="143"/>
    </location>
</feature>
<reference evidence="3 4" key="1">
    <citation type="submission" date="2011-10" db="EMBL/GenBank/DDBJ databases">
        <authorList>
            <person name="Genoscope - CEA"/>
        </authorList>
    </citation>
    <scope>NUCLEOTIDE SEQUENCE [LARGE SCALE GENOMIC DNA]</scope>
    <source>
        <strain evidence="3 4">RCC 1105</strain>
    </source>
</reference>
<proteinExistence type="predicted"/>
<dbReference type="Proteomes" id="UP000198341">
    <property type="component" value="Chromosome 3"/>
</dbReference>
<evidence type="ECO:0000256" key="1">
    <source>
        <dbReference type="SAM" id="MobiDB-lite"/>
    </source>
</evidence>